<evidence type="ECO:0000256" key="5">
    <source>
        <dbReference type="ARBA" id="ARBA00015490"/>
    </source>
</evidence>
<dbReference type="SUPFAM" id="SSF51905">
    <property type="entry name" value="FAD/NAD(P)-binding domain"/>
    <property type="match status" value="1"/>
</dbReference>
<reference evidence="12" key="1">
    <citation type="journal article" date="2019" name="Nat. Commun.">
        <title>Expansion of phycobilisome linker gene families in mesophilic red algae.</title>
        <authorList>
            <person name="Lee J."/>
            <person name="Kim D."/>
            <person name="Bhattacharya D."/>
            <person name="Yoon H.S."/>
        </authorList>
    </citation>
    <scope>NUCLEOTIDE SEQUENCE [LARGE SCALE GENOMIC DNA]</scope>
    <source>
        <strain evidence="12">CCMP 1328</strain>
    </source>
</reference>
<comment type="pathway">
    <text evidence="2">Carotenoid biosynthesis; lycopene biosynthesis.</text>
</comment>
<dbReference type="InterPro" id="IPR014103">
    <property type="entry name" value="Zeta_caro_desat"/>
</dbReference>
<evidence type="ECO:0000256" key="6">
    <source>
        <dbReference type="ARBA" id="ARBA00022746"/>
    </source>
</evidence>
<accession>A0A5J4YUZ7</accession>
<dbReference type="Gene3D" id="3.50.50.60">
    <property type="entry name" value="FAD/NAD(P)-binding domain"/>
    <property type="match status" value="2"/>
</dbReference>
<organism evidence="11 12">
    <name type="scientific">Porphyridium purpureum</name>
    <name type="common">Red alga</name>
    <name type="synonym">Porphyridium cruentum</name>
    <dbReference type="NCBI Taxonomy" id="35688"/>
    <lineage>
        <taxon>Eukaryota</taxon>
        <taxon>Rhodophyta</taxon>
        <taxon>Bangiophyceae</taxon>
        <taxon>Porphyridiales</taxon>
        <taxon>Porphyridiaceae</taxon>
        <taxon>Porphyridium</taxon>
    </lineage>
</organism>
<feature type="domain" description="Amine oxidase" evidence="10">
    <location>
        <begin position="99"/>
        <end position="565"/>
    </location>
</feature>
<evidence type="ECO:0000256" key="3">
    <source>
        <dbReference type="ARBA" id="ARBA00010192"/>
    </source>
</evidence>
<dbReference type="OMA" id="LNMTWYS"/>
<dbReference type="InterPro" id="IPR050464">
    <property type="entry name" value="Zeta_carotene_desat/Oxidored"/>
</dbReference>
<comment type="similarity">
    <text evidence="3">Belongs to the zeta carotene desaturase family.</text>
</comment>
<dbReference type="EC" id="1.3.5.6" evidence="4"/>
<dbReference type="EMBL" id="VRMN01000004">
    <property type="protein sequence ID" value="KAA8494514.1"/>
    <property type="molecule type" value="Genomic_DNA"/>
</dbReference>
<evidence type="ECO:0000259" key="10">
    <source>
        <dbReference type="Pfam" id="PF01593"/>
    </source>
</evidence>
<protein>
    <recommendedName>
        <fullName evidence="5">Zeta-carotene desaturase, chloroplastic/chromoplastic</fullName>
        <ecNumber evidence="4">1.3.5.6</ecNumber>
    </recommendedName>
    <alternativeName>
        <fullName evidence="9">9,9'-di-cis-zeta-carotene desaturase</fullName>
    </alternativeName>
    <alternativeName>
        <fullName evidence="8">Carotene 7,8-desaturase</fullName>
    </alternativeName>
</protein>
<dbReference type="NCBIfam" id="TIGR02732">
    <property type="entry name" value="zeta_caro_desat"/>
    <property type="match status" value="1"/>
</dbReference>
<dbReference type="PANTHER" id="PTHR42923:SF41">
    <property type="entry name" value="ZETA-CAROTENE DESATURASE, CHLOROPLASTIC_CHROMOPLASTIC"/>
    <property type="match status" value="1"/>
</dbReference>
<dbReference type="Pfam" id="PF01593">
    <property type="entry name" value="Amino_oxidase"/>
    <property type="match status" value="1"/>
</dbReference>
<dbReference type="PANTHER" id="PTHR42923">
    <property type="entry name" value="PROTOPORPHYRINOGEN OXIDASE"/>
    <property type="match status" value="1"/>
</dbReference>
<dbReference type="InterPro" id="IPR036188">
    <property type="entry name" value="FAD/NAD-bd_sf"/>
</dbReference>
<evidence type="ECO:0000256" key="4">
    <source>
        <dbReference type="ARBA" id="ARBA00012788"/>
    </source>
</evidence>
<dbReference type="OrthoDB" id="5046242at2759"/>
<dbReference type="GO" id="GO:0016117">
    <property type="term" value="P:carotenoid biosynthetic process"/>
    <property type="evidence" value="ECO:0007669"/>
    <property type="project" value="UniProtKB-KW"/>
</dbReference>
<comment type="catalytic activity">
    <reaction evidence="1">
        <text>9,9'-di-cis-zeta-carotene + 2 a quinone = 7,7',9,9'-tetra-cis-lycopene + 2 a quinol</text>
        <dbReference type="Rhea" id="RHEA:30955"/>
        <dbReference type="ChEBI" id="CHEBI:24646"/>
        <dbReference type="ChEBI" id="CHEBI:48716"/>
        <dbReference type="ChEBI" id="CHEBI:62466"/>
        <dbReference type="ChEBI" id="CHEBI:132124"/>
        <dbReference type="EC" id="1.3.5.6"/>
    </reaction>
</comment>
<dbReference type="Proteomes" id="UP000324585">
    <property type="component" value="Unassembled WGS sequence"/>
</dbReference>
<keyword evidence="12" id="KW-1185">Reference proteome</keyword>
<gene>
    <name evidence="11" type="ORF">FVE85_2755</name>
</gene>
<evidence type="ECO:0000256" key="2">
    <source>
        <dbReference type="ARBA" id="ARBA00004900"/>
    </source>
</evidence>
<evidence type="ECO:0000256" key="1">
    <source>
        <dbReference type="ARBA" id="ARBA00000914"/>
    </source>
</evidence>
<comment type="caution">
    <text evidence="11">The sequence shown here is derived from an EMBL/GenBank/DDBJ whole genome shotgun (WGS) entry which is preliminary data.</text>
</comment>
<dbReference type="GO" id="GO:0016719">
    <property type="term" value="F:9,9'-di-cis-zeta-carotene desaturase activity"/>
    <property type="evidence" value="ECO:0007669"/>
    <property type="project" value="UniProtKB-EC"/>
</dbReference>
<evidence type="ECO:0000313" key="12">
    <source>
        <dbReference type="Proteomes" id="UP000324585"/>
    </source>
</evidence>
<evidence type="ECO:0000256" key="7">
    <source>
        <dbReference type="ARBA" id="ARBA00023002"/>
    </source>
</evidence>
<keyword evidence="7" id="KW-0560">Oxidoreductase</keyword>
<dbReference type="UniPathway" id="UPA00803"/>
<proteinExistence type="inferred from homology"/>
<evidence type="ECO:0000256" key="8">
    <source>
        <dbReference type="ARBA" id="ARBA00030952"/>
    </source>
</evidence>
<evidence type="ECO:0000256" key="9">
    <source>
        <dbReference type="ARBA" id="ARBA00031301"/>
    </source>
</evidence>
<sequence>MAGVGFVGSAGGVVGAARAGAWRRAESRRCGTAWTGAPRRAGVAGRVSMASPAVEAKTGAKVVKSLKEQVWSVNRVNKFRGNEGAQKKVAIVGAGLGALSAAIELLDAGFQVELFEGRPFVGGKVGSWEDADGNHIEMGLHVFFGCYYNLFDLMNKLGVLEDNFLDKEHTHQFVNTDGVLGALDFRMGPIGAPINGLKAFFTTEQLKTVDKLANALALGTSPIVKGLVNFDAAMKDIRDLDDVSFTQWFTSKGGSRGSIERMWNPIAYALGFLDCDTISARCMLTIFILFAIRSEASKLKMLKGSPHNYLTKPMVDYIEARGGKIHLRRFVRSINYVEKSNGDLEVTGIDVALGAQGNVETINADIVVAACDVPGIQKLLPATFRKYECFENVYKLSAVPVITVQLRFNGWVTELNDMEAAQDVSRKSGLDNLLYSADVDYSCFADLALTSPADYYREGQGSLLQVVITPADGYMPKSDAFIVDEMIKQTRKLFPSARLLECTWSNVHKLAQSLYREAPGMDPFRPPQRTPVDRFFLAGSYTYQDYIDSMEGAVKSGRMAADEVIGYVTEQTSSSSSNPASS</sequence>
<evidence type="ECO:0000313" key="11">
    <source>
        <dbReference type="EMBL" id="KAA8494514.1"/>
    </source>
</evidence>
<dbReference type="InterPro" id="IPR002937">
    <property type="entry name" value="Amino_oxidase"/>
</dbReference>
<name>A0A5J4YUZ7_PORPP</name>
<keyword evidence="6" id="KW-0125">Carotenoid biosynthesis</keyword>
<dbReference type="AlphaFoldDB" id="A0A5J4YUZ7"/>